<evidence type="ECO:0000313" key="1">
    <source>
        <dbReference type="EMBL" id="BBH23772.1"/>
    </source>
</evidence>
<organism evidence="1 2">
    <name type="scientific">Paenibacillus baekrokdamisoli</name>
    <dbReference type="NCBI Taxonomy" id="1712516"/>
    <lineage>
        <taxon>Bacteria</taxon>
        <taxon>Bacillati</taxon>
        <taxon>Bacillota</taxon>
        <taxon>Bacilli</taxon>
        <taxon>Bacillales</taxon>
        <taxon>Paenibacillaceae</taxon>
        <taxon>Paenibacillus</taxon>
    </lineage>
</organism>
<dbReference type="Proteomes" id="UP000275368">
    <property type="component" value="Chromosome"/>
</dbReference>
<dbReference type="InterPro" id="IPR030395">
    <property type="entry name" value="GP_PDE_dom"/>
</dbReference>
<dbReference type="CDD" id="cd08556">
    <property type="entry name" value="GDPD"/>
    <property type="match status" value="1"/>
</dbReference>
<keyword evidence="2" id="KW-1185">Reference proteome</keyword>
<dbReference type="Pfam" id="PF03009">
    <property type="entry name" value="GDPD"/>
    <property type="match status" value="1"/>
</dbReference>
<name>A0A3G9IZQ7_9BACL</name>
<dbReference type="SUPFAM" id="SSF51695">
    <property type="entry name" value="PLC-like phosphodiesterases"/>
    <property type="match status" value="1"/>
</dbReference>
<dbReference type="PANTHER" id="PTHR46211:SF1">
    <property type="entry name" value="GLYCEROPHOSPHODIESTER PHOSPHODIESTERASE, CYTOPLASMIC"/>
    <property type="match status" value="1"/>
</dbReference>
<dbReference type="EMBL" id="AP019308">
    <property type="protein sequence ID" value="BBH23772.1"/>
    <property type="molecule type" value="Genomic_DNA"/>
</dbReference>
<dbReference type="Gene3D" id="3.20.20.190">
    <property type="entry name" value="Phosphatidylinositol (PI) phosphodiesterase"/>
    <property type="match status" value="1"/>
</dbReference>
<dbReference type="GO" id="GO:0008081">
    <property type="term" value="F:phosphoric diester hydrolase activity"/>
    <property type="evidence" value="ECO:0007669"/>
    <property type="project" value="InterPro"/>
</dbReference>
<dbReference type="RefSeq" id="WP_164522995.1">
    <property type="nucleotide sequence ID" value="NZ_AP019308.1"/>
</dbReference>
<dbReference type="GO" id="GO:0006629">
    <property type="term" value="P:lipid metabolic process"/>
    <property type="evidence" value="ECO:0007669"/>
    <property type="project" value="InterPro"/>
</dbReference>
<protein>
    <submittedName>
        <fullName evidence="1">Uncharacterized protein</fullName>
    </submittedName>
</protein>
<accession>A0A3G9IZQ7</accession>
<dbReference type="PROSITE" id="PS51704">
    <property type="entry name" value="GP_PDE"/>
    <property type="match status" value="1"/>
</dbReference>
<gene>
    <name evidence="1" type="ORF">Back11_51170</name>
</gene>
<evidence type="ECO:0000313" key="2">
    <source>
        <dbReference type="Proteomes" id="UP000275368"/>
    </source>
</evidence>
<proteinExistence type="predicted"/>
<reference evidence="1 2" key="1">
    <citation type="submission" date="2018-11" db="EMBL/GenBank/DDBJ databases">
        <title>Complete genome sequence of Paenibacillus baekrokdamisoli strain KCTC 33723.</title>
        <authorList>
            <person name="Kang S.W."/>
            <person name="Lee K.C."/>
            <person name="Kim K.K."/>
            <person name="Kim J.S."/>
            <person name="Kim D.S."/>
            <person name="Ko S.H."/>
            <person name="Yang S.H."/>
            <person name="Lee J.S."/>
        </authorList>
    </citation>
    <scope>NUCLEOTIDE SEQUENCE [LARGE SCALE GENOMIC DNA]</scope>
    <source>
        <strain evidence="1 2">KCTC 33723</strain>
    </source>
</reference>
<dbReference type="InterPro" id="IPR017946">
    <property type="entry name" value="PLC-like_Pdiesterase_TIM-brl"/>
</dbReference>
<sequence>MRKAMVAAHTGCGIHPDNTMASFLEGIQIGADIVEVDVRVSQEGTPILLHDDSPYLRTHTYEQLNLPDIRHLIDMSYQTYEIATLEQVFRASETLGTNLNLDLKSADSIDPTVRLIRKFNAQKRVFITGCSDAITERYPDIQVMMNTPDELSPQQELRYKEFAESVCREAREQGYTGLNMNAPTCRKEMVEQAHALGLKVWVYTVNGRQDMERLLEIEVDAITTRKPEILIEILSVC</sequence>
<dbReference type="PANTHER" id="PTHR46211">
    <property type="entry name" value="GLYCEROPHOSPHORYL DIESTER PHOSPHODIESTERASE"/>
    <property type="match status" value="1"/>
</dbReference>
<dbReference type="KEGG" id="pbk:Back11_51170"/>
<dbReference type="AlphaFoldDB" id="A0A3G9IZQ7"/>